<dbReference type="Pfam" id="PF06439">
    <property type="entry name" value="3keto-disac_hyd"/>
    <property type="match status" value="1"/>
</dbReference>
<dbReference type="AlphaFoldDB" id="A0A368JRP0"/>
<dbReference type="InterPro" id="IPR010496">
    <property type="entry name" value="AL/BT2_dom"/>
</dbReference>
<protein>
    <submittedName>
        <fullName evidence="3">DUF1080 domain-containing protein</fullName>
    </submittedName>
</protein>
<dbReference type="OrthoDB" id="929868at2"/>
<dbReference type="Gene3D" id="2.60.120.560">
    <property type="entry name" value="Exo-inulinase, domain 1"/>
    <property type="match status" value="1"/>
</dbReference>
<keyword evidence="1" id="KW-0732">Signal</keyword>
<evidence type="ECO:0000259" key="2">
    <source>
        <dbReference type="Pfam" id="PF06439"/>
    </source>
</evidence>
<feature type="chain" id="PRO_5016835728" evidence="1">
    <location>
        <begin position="32"/>
        <end position="272"/>
    </location>
</feature>
<feature type="domain" description="3-keto-alpha-glucoside-1,2-lyase/3-keto-2-hydroxy-glucal hydratase" evidence="2">
    <location>
        <begin position="61"/>
        <end position="265"/>
    </location>
</feature>
<comment type="caution">
    <text evidence="3">The sequence shown here is derived from an EMBL/GenBank/DDBJ whole genome shotgun (WGS) entry which is preliminary data.</text>
</comment>
<name>A0A368JRP0_9BACT</name>
<dbReference type="GO" id="GO:0016787">
    <property type="term" value="F:hydrolase activity"/>
    <property type="evidence" value="ECO:0007669"/>
    <property type="project" value="InterPro"/>
</dbReference>
<feature type="signal peptide" evidence="1">
    <location>
        <begin position="1"/>
        <end position="31"/>
    </location>
</feature>
<sequence length="272" mass="30205">MKNTWTDRIRLSTFGGCLFFFSLLTSSVVEAQTVPAANSANRPGGGVGRLFPATVKDDSLGFVSIFDGKTLNGWDGDATFWRAENGILIGETTPEKVVKVNNFLIWRGGKVKDFEIKFDFKINGTNSGMQYRSAELPEVGKWILKGYQADLDFTNLFTGNVHEERGRTGHVVLARRGEVTRVVDGPTFKSVAKIADPVLLRGVVNTNGWNAYHIIARGPIMIHIINNQVMSISIDEDSKNFVPEGLLGFQMHAGPPFIVQYKNIFYKKIESK</sequence>
<dbReference type="Proteomes" id="UP000253383">
    <property type="component" value="Unassembled WGS sequence"/>
</dbReference>
<evidence type="ECO:0000313" key="3">
    <source>
        <dbReference type="EMBL" id="RCR70330.1"/>
    </source>
</evidence>
<dbReference type="RefSeq" id="WP_114405496.1">
    <property type="nucleotide sequence ID" value="NZ_QOWE01000005.1"/>
</dbReference>
<keyword evidence="4" id="KW-1185">Reference proteome</keyword>
<dbReference type="EMBL" id="QOWE01000005">
    <property type="protein sequence ID" value="RCR70330.1"/>
    <property type="molecule type" value="Genomic_DNA"/>
</dbReference>
<reference evidence="3 4" key="1">
    <citation type="submission" date="2018-07" db="EMBL/GenBank/DDBJ databases">
        <title>Genome analysis of Larkinella rosea.</title>
        <authorList>
            <person name="Zhou Z."/>
            <person name="Wang G."/>
        </authorList>
    </citation>
    <scope>NUCLEOTIDE SEQUENCE [LARGE SCALE GENOMIC DNA]</scope>
    <source>
        <strain evidence="4">zzj9</strain>
    </source>
</reference>
<evidence type="ECO:0000256" key="1">
    <source>
        <dbReference type="SAM" id="SignalP"/>
    </source>
</evidence>
<proteinExistence type="predicted"/>
<accession>A0A368JRP0</accession>
<evidence type="ECO:0000313" key="4">
    <source>
        <dbReference type="Proteomes" id="UP000253383"/>
    </source>
</evidence>
<organism evidence="3 4">
    <name type="scientific">Larkinella punicea</name>
    <dbReference type="NCBI Taxonomy" id="2315727"/>
    <lineage>
        <taxon>Bacteria</taxon>
        <taxon>Pseudomonadati</taxon>
        <taxon>Bacteroidota</taxon>
        <taxon>Cytophagia</taxon>
        <taxon>Cytophagales</taxon>
        <taxon>Spirosomataceae</taxon>
        <taxon>Larkinella</taxon>
    </lineage>
</organism>
<gene>
    <name evidence="3" type="ORF">DUE52_08180</name>
</gene>